<dbReference type="PANTHER" id="PTHR13504:SF38">
    <property type="entry name" value="FIDO DOMAIN-CONTAINING PROTEIN"/>
    <property type="match status" value="1"/>
</dbReference>
<dbReference type="InParanoid" id="E9E750"/>
<sequence>MSSSTKHRRKSLASLFEDSINITPAASTSRRDPSPTKRAMMKHSLRDTISRGWPSASLQKDHVFMTIHADDVYRHVGAVQNPQQLFEKAKDWMISIQNTERDEVKNDLILKELHEAMIRAIFGSNQIERAGLNLDLTIELCRKVFAGAETHVGGMPAKVPKTIGDLKLNLHRGNLGEEVGEVSERDPAYQKQLLELYHKQSDLKDMPAKYILRSRNEVVQHARAFQHIVHAFVVEKKDLSEDLIKETHRILVKGVSIVEEGHPDVSPDQYGGIYRKVVVGAGTTNFTVPQFVPKKMKEMCDALKEELKAAEDKKGIDPFSIASKYSLEFVEIHPFQDGNGRMCRMILNAILCRYAGVIVPIGEQGEERSVYMGIKRRASQEMEGHGEYATFVLEKALPRLRQMKKKLMGKREK</sequence>
<dbReference type="SUPFAM" id="SSF140931">
    <property type="entry name" value="Fic-like"/>
    <property type="match status" value="1"/>
</dbReference>
<dbReference type="PANTHER" id="PTHR13504">
    <property type="entry name" value="FIDO DOMAIN-CONTAINING PROTEIN DDB_G0283145"/>
    <property type="match status" value="1"/>
</dbReference>
<gene>
    <name evidence="4" type="ORF">MAC_05698</name>
</gene>
<feature type="active site" evidence="1">
    <location>
        <position position="333"/>
    </location>
</feature>
<dbReference type="STRING" id="655827.E9E750"/>
<dbReference type="EMBL" id="GL698514">
    <property type="protein sequence ID" value="EFY88225.1"/>
    <property type="molecule type" value="Genomic_DNA"/>
</dbReference>
<dbReference type="OMA" id="QHARAFQ"/>
<keyword evidence="2" id="KW-0067">ATP-binding</keyword>
<dbReference type="eggNOG" id="KOG3824">
    <property type="taxonomic scope" value="Eukaryota"/>
</dbReference>
<dbReference type="Gene3D" id="1.10.3290.10">
    <property type="entry name" value="Fido-like domain"/>
    <property type="match status" value="1"/>
</dbReference>
<dbReference type="OrthoDB" id="4935535at2759"/>
<evidence type="ECO:0000259" key="3">
    <source>
        <dbReference type="PROSITE" id="PS51459"/>
    </source>
</evidence>
<dbReference type="Proteomes" id="UP000002499">
    <property type="component" value="Unassembled WGS sequence"/>
</dbReference>
<dbReference type="InterPro" id="IPR003812">
    <property type="entry name" value="Fido"/>
</dbReference>
<dbReference type="InterPro" id="IPR036597">
    <property type="entry name" value="Fido-like_dom_sf"/>
</dbReference>
<dbReference type="KEGG" id="maw:19250009"/>
<reference evidence="4 5" key="1">
    <citation type="journal article" date="2011" name="PLoS Genet.">
        <title>Genome sequencing and comparative transcriptomics of the model entomopathogenic fungi Metarhizium anisopliae and M. acridum.</title>
        <authorList>
            <person name="Gao Q."/>
            <person name="Jin K."/>
            <person name="Ying S.H."/>
            <person name="Zhang Y."/>
            <person name="Xiao G."/>
            <person name="Shang Y."/>
            <person name="Duan Z."/>
            <person name="Hu X."/>
            <person name="Xie X.Q."/>
            <person name="Zhou G."/>
            <person name="Peng G."/>
            <person name="Luo Z."/>
            <person name="Huang W."/>
            <person name="Wang B."/>
            <person name="Fang W."/>
            <person name="Wang S."/>
            <person name="Zhong Y."/>
            <person name="Ma L.J."/>
            <person name="St Leger R.J."/>
            <person name="Zhao G.P."/>
            <person name="Pei Y."/>
            <person name="Feng M.G."/>
            <person name="Xia Y."/>
            <person name="Wang C."/>
        </authorList>
    </citation>
    <scope>NUCLEOTIDE SEQUENCE [LARGE SCALE GENOMIC DNA]</scope>
    <source>
        <strain evidence="4 5">CQMa 102</strain>
    </source>
</reference>
<dbReference type="Pfam" id="PF02661">
    <property type="entry name" value="Fic"/>
    <property type="match status" value="1"/>
</dbReference>
<dbReference type="HOGENOM" id="CLU_053737_0_0_1"/>
<keyword evidence="5" id="KW-1185">Reference proteome</keyword>
<dbReference type="AlphaFoldDB" id="E9E750"/>
<evidence type="ECO:0000313" key="5">
    <source>
        <dbReference type="Proteomes" id="UP000002499"/>
    </source>
</evidence>
<dbReference type="PROSITE" id="PS51459">
    <property type="entry name" value="FIDO"/>
    <property type="match status" value="1"/>
</dbReference>
<organism evidence="5">
    <name type="scientific">Metarhizium acridum (strain CQMa 102)</name>
    <dbReference type="NCBI Taxonomy" id="655827"/>
    <lineage>
        <taxon>Eukaryota</taxon>
        <taxon>Fungi</taxon>
        <taxon>Dikarya</taxon>
        <taxon>Ascomycota</taxon>
        <taxon>Pezizomycotina</taxon>
        <taxon>Sordariomycetes</taxon>
        <taxon>Hypocreomycetidae</taxon>
        <taxon>Hypocreales</taxon>
        <taxon>Clavicipitaceae</taxon>
        <taxon>Metarhizium</taxon>
    </lineage>
</organism>
<evidence type="ECO:0000313" key="4">
    <source>
        <dbReference type="EMBL" id="EFY88225.1"/>
    </source>
</evidence>
<feature type="domain" description="Fido" evidence="3">
    <location>
        <begin position="239"/>
        <end position="394"/>
    </location>
</feature>
<name>E9E750_METAQ</name>
<dbReference type="GeneID" id="19250009"/>
<proteinExistence type="predicted"/>
<dbReference type="InterPro" id="IPR040198">
    <property type="entry name" value="Fido_containing"/>
</dbReference>
<protein>
    <recommendedName>
        <fullName evidence="3">Fido domain-containing protein</fullName>
    </recommendedName>
</protein>
<accession>E9E750</accession>
<dbReference type="GO" id="GO:0005524">
    <property type="term" value="F:ATP binding"/>
    <property type="evidence" value="ECO:0007669"/>
    <property type="project" value="UniProtKB-KW"/>
</dbReference>
<evidence type="ECO:0000256" key="2">
    <source>
        <dbReference type="PIRSR" id="PIRSR640198-2"/>
    </source>
</evidence>
<keyword evidence="2" id="KW-0547">Nucleotide-binding</keyword>
<evidence type="ECO:0000256" key="1">
    <source>
        <dbReference type="PIRSR" id="PIRSR640198-1"/>
    </source>
</evidence>
<feature type="binding site" evidence="2">
    <location>
        <begin position="337"/>
        <end position="344"/>
    </location>
    <ligand>
        <name>ATP</name>
        <dbReference type="ChEBI" id="CHEBI:30616"/>
    </ligand>
</feature>